<dbReference type="EMBL" id="JAUSVK010000001">
    <property type="protein sequence ID" value="MDQ0394525.1"/>
    <property type="molecule type" value="Genomic_DNA"/>
</dbReference>
<proteinExistence type="predicted"/>
<keyword evidence="3" id="KW-1185">Reference proteome</keyword>
<feature type="region of interest" description="Disordered" evidence="1">
    <location>
        <begin position="55"/>
        <end position="75"/>
    </location>
</feature>
<evidence type="ECO:0000313" key="2">
    <source>
        <dbReference type="EMBL" id="MDQ0394525.1"/>
    </source>
</evidence>
<evidence type="ECO:0000256" key="1">
    <source>
        <dbReference type="SAM" id="MobiDB-lite"/>
    </source>
</evidence>
<dbReference type="Proteomes" id="UP001237448">
    <property type="component" value="Unassembled WGS sequence"/>
</dbReference>
<accession>A0ABU0FIT2</accession>
<dbReference type="RefSeq" id="WP_307431719.1">
    <property type="nucleotide sequence ID" value="NZ_JAUSVK010000001.1"/>
</dbReference>
<comment type="caution">
    <text evidence="2">The sequence shown here is derived from an EMBL/GenBank/DDBJ whole genome shotgun (WGS) entry which is preliminary data.</text>
</comment>
<feature type="compositionally biased region" description="Basic and acidic residues" evidence="1">
    <location>
        <begin position="63"/>
        <end position="75"/>
    </location>
</feature>
<protein>
    <submittedName>
        <fullName evidence="2">Uncharacterized protein</fullName>
    </submittedName>
</protein>
<reference evidence="2 3" key="1">
    <citation type="submission" date="2023-07" db="EMBL/GenBank/DDBJ databases">
        <title>Genomic Encyclopedia of Type Strains, Phase IV (KMG-IV): sequencing the most valuable type-strain genomes for metagenomic binning, comparative biology and taxonomic classification.</title>
        <authorList>
            <person name="Goeker M."/>
        </authorList>
    </citation>
    <scope>NUCLEOTIDE SEQUENCE [LARGE SCALE GENOMIC DNA]</scope>
    <source>
        <strain evidence="2 3">DSM 5896</strain>
    </source>
</reference>
<name>A0ABU0FIT2_9HYPH</name>
<organism evidence="2 3">
    <name type="scientific">Labrys monachus</name>
    <dbReference type="NCBI Taxonomy" id="217067"/>
    <lineage>
        <taxon>Bacteria</taxon>
        <taxon>Pseudomonadati</taxon>
        <taxon>Pseudomonadota</taxon>
        <taxon>Alphaproteobacteria</taxon>
        <taxon>Hyphomicrobiales</taxon>
        <taxon>Xanthobacteraceae</taxon>
        <taxon>Labrys</taxon>
    </lineage>
</organism>
<evidence type="ECO:0000313" key="3">
    <source>
        <dbReference type="Proteomes" id="UP001237448"/>
    </source>
</evidence>
<sequence>MTAKTTLPSGAHPDRRATGSHLFAVGQLVRLRHGHGSRSGAADLYRITAVLPPGENASPQYRIRSDGESHERVTTEDRLEAVAAATTGRGAALIERTFG</sequence>
<gene>
    <name evidence="2" type="ORF">J3R73_004317</name>
</gene>